<gene>
    <name evidence="2" type="ORF">LCGC14_2831580</name>
</gene>
<accession>A0A0F8Z0N3</accession>
<comment type="caution">
    <text evidence="2">The sequence shown here is derived from an EMBL/GenBank/DDBJ whole genome shotgun (WGS) entry which is preliminary data.</text>
</comment>
<sequence length="64" mass="7304">FNVCLYPTIMRIEKKSVLLVLEGTYPFNGGGVSTWAHILCNRVSTIDYKLYSINSDFEDNPDMN</sequence>
<reference evidence="2" key="1">
    <citation type="journal article" date="2015" name="Nature">
        <title>Complex archaea that bridge the gap between prokaryotes and eukaryotes.</title>
        <authorList>
            <person name="Spang A."/>
            <person name="Saw J.H."/>
            <person name="Jorgensen S.L."/>
            <person name="Zaremba-Niedzwiedzka K."/>
            <person name="Martijn J."/>
            <person name="Lind A.E."/>
            <person name="van Eijk R."/>
            <person name="Schleper C."/>
            <person name="Guy L."/>
            <person name="Ettema T.J."/>
        </authorList>
    </citation>
    <scope>NUCLEOTIDE SEQUENCE</scope>
</reference>
<name>A0A0F8Z0N3_9ZZZZ</name>
<dbReference type="InterPro" id="IPR022622">
    <property type="entry name" value="DUF3492"/>
</dbReference>
<protein>
    <recommendedName>
        <fullName evidence="1">DUF3492 domain-containing protein</fullName>
    </recommendedName>
</protein>
<evidence type="ECO:0000313" key="2">
    <source>
        <dbReference type="EMBL" id="KKK79630.1"/>
    </source>
</evidence>
<feature type="domain" description="DUF3492" evidence="1">
    <location>
        <begin position="16"/>
        <end position="60"/>
    </location>
</feature>
<dbReference type="AlphaFoldDB" id="A0A0F8Z0N3"/>
<proteinExistence type="predicted"/>
<dbReference type="EMBL" id="LAZR01053941">
    <property type="protein sequence ID" value="KKK79630.1"/>
    <property type="molecule type" value="Genomic_DNA"/>
</dbReference>
<evidence type="ECO:0000259" key="1">
    <source>
        <dbReference type="Pfam" id="PF11997"/>
    </source>
</evidence>
<feature type="non-terminal residue" evidence="2">
    <location>
        <position position="1"/>
    </location>
</feature>
<organism evidence="2">
    <name type="scientific">marine sediment metagenome</name>
    <dbReference type="NCBI Taxonomy" id="412755"/>
    <lineage>
        <taxon>unclassified sequences</taxon>
        <taxon>metagenomes</taxon>
        <taxon>ecological metagenomes</taxon>
    </lineage>
</organism>
<dbReference type="Pfam" id="PF11997">
    <property type="entry name" value="DUF3492"/>
    <property type="match status" value="1"/>
</dbReference>